<accession>A0ABR3KET4</accession>
<evidence type="ECO:0000313" key="1">
    <source>
        <dbReference type="EMBL" id="KAL1234324.1"/>
    </source>
</evidence>
<dbReference type="EMBL" id="JBEUSY010000412">
    <property type="protein sequence ID" value="KAL1234324.1"/>
    <property type="molecule type" value="Genomic_DNA"/>
</dbReference>
<name>A0ABR3KET4_TRISP</name>
<proteinExistence type="predicted"/>
<comment type="caution">
    <text evidence="1">The sequence shown here is derived from an EMBL/GenBank/DDBJ whole genome shotgun (WGS) entry which is preliminary data.</text>
</comment>
<protein>
    <submittedName>
        <fullName evidence="1">NADH dehydrogenase</fullName>
    </submittedName>
</protein>
<sequence length="92" mass="10610">MRTADQYCDLFPNWLHASLNWNRFVLWMSSRTTRAGSALYAMICTNSAYRQGLQFCKLLAVHDHLQMHPLSKILIFFLINGTKTIKKMSSVG</sequence>
<gene>
    <name evidence="1" type="ORF">TSPI_09221</name>
</gene>
<evidence type="ECO:0000313" key="2">
    <source>
        <dbReference type="Proteomes" id="UP001558632"/>
    </source>
</evidence>
<organism evidence="1 2">
    <name type="scientific">Trichinella spiralis</name>
    <name type="common">Trichina worm</name>
    <dbReference type="NCBI Taxonomy" id="6334"/>
    <lineage>
        <taxon>Eukaryota</taxon>
        <taxon>Metazoa</taxon>
        <taxon>Ecdysozoa</taxon>
        <taxon>Nematoda</taxon>
        <taxon>Enoplea</taxon>
        <taxon>Dorylaimia</taxon>
        <taxon>Trichinellida</taxon>
        <taxon>Trichinellidae</taxon>
        <taxon>Trichinella</taxon>
    </lineage>
</organism>
<reference evidence="1 2" key="1">
    <citation type="submission" date="2024-07" db="EMBL/GenBank/DDBJ databases">
        <title>Enhanced genomic and transcriptomic resources for Trichinella pseudospiralis and T. spiralis underpin the discovery of pronounced molecular differences between stages and species.</title>
        <authorList>
            <person name="Pasi K.K."/>
            <person name="La Rosa G."/>
            <person name="Gomez-Morales M.A."/>
            <person name="Tosini F."/>
            <person name="Sumanam S."/>
            <person name="Young N.D."/>
            <person name="Chang B.C."/>
            <person name="Robin G.B."/>
        </authorList>
    </citation>
    <scope>NUCLEOTIDE SEQUENCE [LARGE SCALE GENOMIC DNA]</scope>
    <source>
        <strain evidence="1">ISS534</strain>
    </source>
</reference>
<keyword evidence="2" id="KW-1185">Reference proteome</keyword>
<dbReference type="Proteomes" id="UP001558632">
    <property type="component" value="Unassembled WGS sequence"/>
</dbReference>